<name>A0A5N6TZP1_ASPAV</name>
<evidence type="ECO:0000313" key="2">
    <source>
        <dbReference type="Proteomes" id="UP000325780"/>
    </source>
</evidence>
<dbReference type="EMBL" id="ML742064">
    <property type="protein sequence ID" value="KAE8151808.1"/>
    <property type="molecule type" value="Genomic_DNA"/>
</dbReference>
<gene>
    <name evidence="1" type="ORF">BDV25DRAFT_86725</name>
</gene>
<organism evidence="1 2">
    <name type="scientific">Aspergillus avenaceus</name>
    <dbReference type="NCBI Taxonomy" id="36643"/>
    <lineage>
        <taxon>Eukaryota</taxon>
        <taxon>Fungi</taxon>
        <taxon>Dikarya</taxon>
        <taxon>Ascomycota</taxon>
        <taxon>Pezizomycotina</taxon>
        <taxon>Eurotiomycetes</taxon>
        <taxon>Eurotiomycetidae</taxon>
        <taxon>Eurotiales</taxon>
        <taxon>Aspergillaceae</taxon>
        <taxon>Aspergillus</taxon>
        <taxon>Aspergillus subgen. Circumdati</taxon>
    </lineage>
</organism>
<accession>A0A5N6TZP1</accession>
<keyword evidence="2" id="KW-1185">Reference proteome</keyword>
<protein>
    <submittedName>
        <fullName evidence="1">Uncharacterized protein</fullName>
    </submittedName>
</protein>
<sequence>MIATHHFFQEKRPGWFSHTAASLVVREDEDLRCAGHYMLDEMLKAATSTSDCIKASAKANSSVTPFTVRFGAPMFKYYEQNPEYATRFAKAMAGATRGMFLFALFVTVKVRKTGLRLVSRSPNHRVIA</sequence>
<dbReference type="OrthoDB" id="1606438at2759"/>
<reference evidence="1 2" key="1">
    <citation type="submission" date="2019-04" db="EMBL/GenBank/DDBJ databases">
        <title>Friends and foes A comparative genomics study of 23 Aspergillus species from section Flavi.</title>
        <authorList>
            <consortium name="DOE Joint Genome Institute"/>
            <person name="Kjaerbolling I."/>
            <person name="Vesth T."/>
            <person name="Frisvad J.C."/>
            <person name="Nybo J.L."/>
            <person name="Theobald S."/>
            <person name="Kildgaard S."/>
            <person name="Isbrandt T."/>
            <person name="Kuo A."/>
            <person name="Sato A."/>
            <person name="Lyhne E.K."/>
            <person name="Kogle M.E."/>
            <person name="Wiebenga A."/>
            <person name="Kun R.S."/>
            <person name="Lubbers R.J."/>
            <person name="Makela M.R."/>
            <person name="Barry K."/>
            <person name="Chovatia M."/>
            <person name="Clum A."/>
            <person name="Daum C."/>
            <person name="Haridas S."/>
            <person name="He G."/>
            <person name="LaButti K."/>
            <person name="Lipzen A."/>
            <person name="Mondo S."/>
            <person name="Riley R."/>
            <person name="Salamov A."/>
            <person name="Simmons B.A."/>
            <person name="Magnuson J.K."/>
            <person name="Henrissat B."/>
            <person name="Mortensen U.H."/>
            <person name="Larsen T.O."/>
            <person name="Devries R.P."/>
            <person name="Grigoriev I.V."/>
            <person name="Machida M."/>
            <person name="Baker S.E."/>
            <person name="Andersen M.R."/>
        </authorList>
    </citation>
    <scope>NUCLEOTIDE SEQUENCE [LARGE SCALE GENOMIC DNA]</scope>
    <source>
        <strain evidence="1 2">IBT 18842</strain>
    </source>
</reference>
<proteinExistence type="predicted"/>
<dbReference type="Proteomes" id="UP000325780">
    <property type="component" value="Unassembled WGS sequence"/>
</dbReference>
<dbReference type="PANTHER" id="PTHR43712:SF12">
    <property type="entry name" value="STERIGMATOCYSTIN 8-O-METHYLTRANSFERASE"/>
    <property type="match status" value="1"/>
</dbReference>
<dbReference type="Gene3D" id="3.40.50.150">
    <property type="entry name" value="Vaccinia Virus protein VP39"/>
    <property type="match status" value="1"/>
</dbReference>
<dbReference type="PANTHER" id="PTHR43712">
    <property type="entry name" value="PUTATIVE (AFU_ORTHOLOGUE AFUA_4G14580)-RELATED"/>
    <property type="match status" value="1"/>
</dbReference>
<dbReference type="AlphaFoldDB" id="A0A5N6TZP1"/>
<evidence type="ECO:0000313" key="1">
    <source>
        <dbReference type="EMBL" id="KAE8151808.1"/>
    </source>
</evidence>
<dbReference type="InterPro" id="IPR029063">
    <property type="entry name" value="SAM-dependent_MTases_sf"/>
</dbReference>